<gene>
    <name evidence="2" type="ORF">HPB51_004274</name>
</gene>
<reference evidence="2" key="2">
    <citation type="submission" date="2021-09" db="EMBL/GenBank/DDBJ databases">
        <authorList>
            <person name="Jia N."/>
            <person name="Wang J."/>
            <person name="Shi W."/>
            <person name="Du L."/>
            <person name="Sun Y."/>
            <person name="Zhan W."/>
            <person name="Jiang J."/>
            <person name="Wang Q."/>
            <person name="Zhang B."/>
            <person name="Ji P."/>
            <person name="Sakyi L.B."/>
            <person name="Cui X."/>
            <person name="Yuan T."/>
            <person name="Jiang B."/>
            <person name="Yang W."/>
            <person name="Lam T.T.-Y."/>
            <person name="Chang Q."/>
            <person name="Ding S."/>
            <person name="Wang X."/>
            <person name="Zhu J."/>
            <person name="Ruan X."/>
            <person name="Zhao L."/>
            <person name="Wei J."/>
            <person name="Que T."/>
            <person name="Du C."/>
            <person name="Cheng J."/>
            <person name="Dai P."/>
            <person name="Han X."/>
            <person name="Huang E."/>
            <person name="Gao Y."/>
            <person name="Liu J."/>
            <person name="Shao H."/>
            <person name="Ye R."/>
            <person name="Li L."/>
            <person name="Wei W."/>
            <person name="Wang X."/>
            <person name="Wang C."/>
            <person name="Huo Q."/>
            <person name="Li W."/>
            <person name="Guo W."/>
            <person name="Chen H."/>
            <person name="Chen S."/>
            <person name="Zhou L."/>
            <person name="Zhou L."/>
            <person name="Ni X."/>
            <person name="Tian J."/>
            <person name="Zhou Y."/>
            <person name="Sheng Y."/>
            <person name="Liu T."/>
            <person name="Pan Y."/>
            <person name="Xia L."/>
            <person name="Li J."/>
            <person name="Zhao F."/>
            <person name="Cao W."/>
        </authorList>
    </citation>
    <scope>NUCLEOTIDE SEQUENCE</scope>
    <source>
        <strain evidence="2">Rmic-2018</strain>
        <tissue evidence="2">Larvae</tissue>
    </source>
</reference>
<comment type="caution">
    <text evidence="2">The sequence shown here is derived from an EMBL/GenBank/DDBJ whole genome shotgun (WGS) entry which is preliminary data.</text>
</comment>
<dbReference type="Proteomes" id="UP000821866">
    <property type="component" value="Chromosome 6"/>
</dbReference>
<organism evidence="2 3">
    <name type="scientific">Rhipicephalus microplus</name>
    <name type="common">Cattle tick</name>
    <name type="synonym">Boophilus microplus</name>
    <dbReference type="NCBI Taxonomy" id="6941"/>
    <lineage>
        <taxon>Eukaryota</taxon>
        <taxon>Metazoa</taxon>
        <taxon>Ecdysozoa</taxon>
        <taxon>Arthropoda</taxon>
        <taxon>Chelicerata</taxon>
        <taxon>Arachnida</taxon>
        <taxon>Acari</taxon>
        <taxon>Parasitiformes</taxon>
        <taxon>Ixodida</taxon>
        <taxon>Ixodoidea</taxon>
        <taxon>Ixodidae</taxon>
        <taxon>Rhipicephalinae</taxon>
        <taxon>Rhipicephalus</taxon>
        <taxon>Boophilus</taxon>
    </lineage>
</organism>
<protein>
    <submittedName>
        <fullName evidence="2">Uncharacterized protein</fullName>
    </submittedName>
</protein>
<name>A0A9J6DLC5_RHIMP</name>
<reference evidence="2" key="1">
    <citation type="journal article" date="2020" name="Cell">
        <title>Large-Scale Comparative Analyses of Tick Genomes Elucidate Their Genetic Diversity and Vector Capacities.</title>
        <authorList>
            <consortium name="Tick Genome and Microbiome Consortium (TIGMIC)"/>
            <person name="Jia N."/>
            <person name="Wang J."/>
            <person name="Shi W."/>
            <person name="Du L."/>
            <person name="Sun Y."/>
            <person name="Zhan W."/>
            <person name="Jiang J.F."/>
            <person name="Wang Q."/>
            <person name="Zhang B."/>
            <person name="Ji P."/>
            <person name="Bell-Sakyi L."/>
            <person name="Cui X.M."/>
            <person name="Yuan T.T."/>
            <person name="Jiang B.G."/>
            <person name="Yang W.F."/>
            <person name="Lam T.T."/>
            <person name="Chang Q.C."/>
            <person name="Ding S.J."/>
            <person name="Wang X.J."/>
            <person name="Zhu J.G."/>
            <person name="Ruan X.D."/>
            <person name="Zhao L."/>
            <person name="Wei J.T."/>
            <person name="Ye R.Z."/>
            <person name="Que T.C."/>
            <person name="Du C.H."/>
            <person name="Zhou Y.H."/>
            <person name="Cheng J.X."/>
            <person name="Dai P.F."/>
            <person name="Guo W.B."/>
            <person name="Han X.H."/>
            <person name="Huang E.J."/>
            <person name="Li L.F."/>
            <person name="Wei W."/>
            <person name="Gao Y.C."/>
            <person name="Liu J.Z."/>
            <person name="Shao H.Z."/>
            <person name="Wang X."/>
            <person name="Wang C.C."/>
            <person name="Yang T.C."/>
            <person name="Huo Q.B."/>
            <person name="Li W."/>
            <person name="Chen H.Y."/>
            <person name="Chen S.E."/>
            <person name="Zhou L.G."/>
            <person name="Ni X.B."/>
            <person name="Tian J.H."/>
            <person name="Sheng Y."/>
            <person name="Liu T."/>
            <person name="Pan Y.S."/>
            <person name="Xia L.Y."/>
            <person name="Li J."/>
            <person name="Zhao F."/>
            <person name="Cao W.C."/>
        </authorList>
    </citation>
    <scope>NUCLEOTIDE SEQUENCE</scope>
    <source>
        <strain evidence="2">Rmic-2018</strain>
    </source>
</reference>
<evidence type="ECO:0000313" key="3">
    <source>
        <dbReference type="Proteomes" id="UP000821866"/>
    </source>
</evidence>
<evidence type="ECO:0000313" key="2">
    <source>
        <dbReference type="EMBL" id="KAH8022750.1"/>
    </source>
</evidence>
<dbReference type="AlphaFoldDB" id="A0A9J6DLC5"/>
<keyword evidence="3" id="KW-1185">Reference proteome</keyword>
<feature type="compositionally biased region" description="Basic and acidic residues" evidence="1">
    <location>
        <begin position="22"/>
        <end position="40"/>
    </location>
</feature>
<sequence>MAAPPPHSRGLFVTSSLVRVQTEQKEERARGTAKHEEESRLAGSAPHQKRCLVVAYRVILRYLVADPSLRGISSLRAAPAAAAPLDVALASRSPPGQRVIPLLLALSGATGGTFVSQRRRLRGRVRPPRRKLVPAVRISTLLAHPRGGVLPRASKEKEKLCGTCWLLLACRASEWASETEVLRLNRACRRVFDGRERDWHASLRNHGGSPN</sequence>
<accession>A0A9J6DLC5</accession>
<dbReference type="EMBL" id="JABSTU010000008">
    <property type="protein sequence ID" value="KAH8022750.1"/>
    <property type="molecule type" value="Genomic_DNA"/>
</dbReference>
<evidence type="ECO:0000256" key="1">
    <source>
        <dbReference type="SAM" id="MobiDB-lite"/>
    </source>
</evidence>
<feature type="region of interest" description="Disordered" evidence="1">
    <location>
        <begin position="21"/>
        <end position="44"/>
    </location>
</feature>
<proteinExistence type="predicted"/>